<dbReference type="OMA" id="GCTCKIL"/>
<dbReference type="EnsemblPlants" id="KQL22339">
    <property type="protein sequence ID" value="KQL22339"/>
    <property type="gene ID" value="SETIT_033347mg"/>
</dbReference>
<dbReference type="Gramene" id="KQL22339">
    <property type="protein sequence ID" value="KQL22339"/>
    <property type="gene ID" value="SETIT_033347mg"/>
</dbReference>
<evidence type="ECO:0000313" key="1">
    <source>
        <dbReference type="EMBL" id="RCV09377.1"/>
    </source>
</evidence>
<evidence type="ECO:0000313" key="2">
    <source>
        <dbReference type="EnsemblPlants" id="KQL22339"/>
    </source>
</evidence>
<dbReference type="Proteomes" id="UP000004995">
    <property type="component" value="Unassembled WGS sequence"/>
</dbReference>
<dbReference type="OrthoDB" id="649712at2759"/>
<dbReference type="FunCoup" id="K4A394">
    <property type="interactions" value="954"/>
</dbReference>
<dbReference type="PANTHER" id="PTHR33377">
    <property type="entry name" value="OS10G0134700 PROTEIN-RELATED"/>
    <property type="match status" value="1"/>
</dbReference>
<reference evidence="1" key="2">
    <citation type="submission" date="2015-07" db="EMBL/GenBank/DDBJ databases">
        <authorList>
            <person name="Noorani M."/>
        </authorList>
    </citation>
    <scope>NUCLEOTIDE SEQUENCE</scope>
    <source>
        <strain evidence="1">Yugu1</strain>
    </source>
</reference>
<dbReference type="Gene3D" id="3.40.50.300">
    <property type="entry name" value="P-loop containing nucleotide triphosphate hydrolases"/>
    <property type="match status" value="1"/>
</dbReference>
<name>K4A394_SETIT</name>
<keyword evidence="3" id="KW-1185">Reference proteome</keyword>
<reference evidence="1 3" key="1">
    <citation type="journal article" date="2012" name="Nat. Biotechnol.">
        <title>Reference genome sequence of the model plant Setaria.</title>
        <authorList>
            <person name="Bennetzen J.L."/>
            <person name="Schmutz J."/>
            <person name="Wang H."/>
            <person name="Percifield R."/>
            <person name="Hawkins J."/>
            <person name="Pontaroli A.C."/>
            <person name="Estep M."/>
            <person name="Feng L."/>
            <person name="Vaughn J.N."/>
            <person name="Grimwood J."/>
            <person name="Jenkins J."/>
            <person name="Barry K."/>
            <person name="Lindquist E."/>
            <person name="Hellsten U."/>
            <person name="Deshpande S."/>
            <person name="Wang X."/>
            <person name="Wu X."/>
            <person name="Mitros T."/>
            <person name="Triplett J."/>
            <person name="Yang X."/>
            <person name="Ye C.Y."/>
            <person name="Mauro-Herrera M."/>
            <person name="Wang L."/>
            <person name="Li P."/>
            <person name="Sharma M."/>
            <person name="Sharma R."/>
            <person name="Ronald P.C."/>
            <person name="Panaud O."/>
            <person name="Kellogg E.A."/>
            <person name="Brutnell T.P."/>
            <person name="Doust A.N."/>
            <person name="Tuskan G.A."/>
            <person name="Rokhsar D."/>
            <person name="Devos K.M."/>
        </authorList>
    </citation>
    <scope>NUCLEOTIDE SEQUENCE [LARGE SCALE GENOMIC DNA]</scope>
    <source>
        <strain evidence="3">cv. Yugu1</strain>
        <strain evidence="1">Yugu1</strain>
    </source>
</reference>
<organism evidence="2 3">
    <name type="scientific">Setaria italica</name>
    <name type="common">Foxtail millet</name>
    <name type="synonym">Panicum italicum</name>
    <dbReference type="NCBI Taxonomy" id="4555"/>
    <lineage>
        <taxon>Eukaryota</taxon>
        <taxon>Viridiplantae</taxon>
        <taxon>Streptophyta</taxon>
        <taxon>Embryophyta</taxon>
        <taxon>Tracheophyta</taxon>
        <taxon>Spermatophyta</taxon>
        <taxon>Magnoliopsida</taxon>
        <taxon>Liliopsida</taxon>
        <taxon>Poales</taxon>
        <taxon>Poaceae</taxon>
        <taxon>PACMAD clade</taxon>
        <taxon>Panicoideae</taxon>
        <taxon>Panicodae</taxon>
        <taxon>Paniceae</taxon>
        <taxon>Cenchrinae</taxon>
        <taxon>Setaria</taxon>
    </lineage>
</organism>
<evidence type="ECO:0000313" key="3">
    <source>
        <dbReference type="Proteomes" id="UP000004995"/>
    </source>
</evidence>
<dbReference type="EMBL" id="AGNK02000656">
    <property type="status" value="NOT_ANNOTATED_CDS"/>
    <property type="molecule type" value="Genomic_DNA"/>
</dbReference>
<dbReference type="PANTHER" id="PTHR33377:SF92">
    <property type="entry name" value="NB-ARC DOMAIN-CONTAINING PROTEIN"/>
    <property type="match status" value="1"/>
</dbReference>
<dbReference type="HOGENOM" id="CLU_001090_4_0_1"/>
<dbReference type="eggNOG" id="KOG4658">
    <property type="taxonomic scope" value="Eukaryota"/>
</dbReference>
<dbReference type="GO" id="GO:0043531">
    <property type="term" value="F:ADP binding"/>
    <property type="evidence" value="ECO:0007669"/>
    <property type="project" value="InterPro"/>
</dbReference>
<reference evidence="2" key="3">
    <citation type="submission" date="2018-08" db="UniProtKB">
        <authorList>
            <consortium name="EnsemblPlants"/>
        </authorList>
    </citation>
    <scope>IDENTIFICATION</scope>
    <source>
        <strain evidence="2">Yugu1</strain>
    </source>
</reference>
<dbReference type="InterPro" id="IPR027417">
    <property type="entry name" value="P-loop_NTPase"/>
</dbReference>
<gene>
    <name evidence="1" type="ORF">SETIT_2G022700v2</name>
</gene>
<dbReference type="SUPFAM" id="SSF52540">
    <property type="entry name" value="P-loop containing nucleoside triphosphate hydrolases"/>
    <property type="match status" value="1"/>
</dbReference>
<proteinExistence type="predicted"/>
<dbReference type="EMBL" id="CM003529">
    <property type="protein sequence ID" value="RCV09377.1"/>
    <property type="molecule type" value="Genomic_DNA"/>
</dbReference>
<sequence>MEMFLSAVLGELSTRSINFFIGKISKTTPLDMEDHLSRVLLRAQIIIDEAMGRHISNQAMAIICMLDTFRGQSHEEDTKGQVIINSSALSRLSSLKSLCFYNRDTPISKRLQEGIDELTSMILDAKELVVFLTSYPHLYRQPYSMHLVLGNCMFGRQMESEIVINFLLQTQPYGAEELEVLPIVGPIFVGKSTLVAHACKDERVRDHFSEILFFQNYSFTDDELATLRDGCARIHLNHVSITNKDRRLLVVIELVGDLNEDEWNRLYYASKRFVPCGGKIIVTSRSEKIKKFGTTRAVTLKYLPREAYWYFFKTLAFGSMDPKVQPRLTHLATEIASTLDGSFVAGNFTARLLRDNFDILFGPRFGEHPIDLLKQNRPANLGRMATPSEVFVLSHQYGSAQDKVPKIRLQDAAFKTSGKFKFLSWRSSIARYFSYGCTCKILELEAAGVKRKRSMKDGDKLM</sequence>
<protein>
    <submittedName>
        <fullName evidence="1 2">Uncharacterized protein</fullName>
    </submittedName>
</protein>
<dbReference type="AlphaFoldDB" id="K4A394"/>
<accession>K4A394</accession>